<dbReference type="CDD" id="cd12148">
    <property type="entry name" value="fungal_TF_MHR"/>
    <property type="match status" value="1"/>
</dbReference>
<feature type="region of interest" description="Disordered" evidence="3">
    <location>
        <begin position="58"/>
        <end position="78"/>
    </location>
</feature>
<dbReference type="PROSITE" id="PS00463">
    <property type="entry name" value="ZN2_CY6_FUNGAL_1"/>
    <property type="match status" value="1"/>
</dbReference>
<dbReference type="InterPro" id="IPR036864">
    <property type="entry name" value="Zn2-C6_fun-type_DNA-bd_sf"/>
</dbReference>
<keyword evidence="6" id="KW-1185">Reference proteome</keyword>
<dbReference type="GO" id="GO:0005634">
    <property type="term" value="C:nucleus"/>
    <property type="evidence" value="ECO:0007669"/>
    <property type="project" value="UniProtKB-SubCell"/>
</dbReference>
<accession>A0A2T3B6T0</accession>
<dbReference type="Gene3D" id="4.10.240.10">
    <property type="entry name" value="Zn(2)-C6 fungal-type DNA-binding domain"/>
    <property type="match status" value="1"/>
</dbReference>
<dbReference type="SUPFAM" id="SSF57701">
    <property type="entry name" value="Zn2/Cys6 DNA-binding domain"/>
    <property type="match status" value="1"/>
</dbReference>
<feature type="compositionally biased region" description="Polar residues" evidence="3">
    <location>
        <begin position="62"/>
        <end position="78"/>
    </location>
</feature>
<dbReference type="RefSeq" id="XP_024722619.1">
    <property type="nucleotide sequence ID" value="XM_024864722.1"/>
</dbReference>
<reference evidence="5 6" key="1">
    <citation type="journal article" date="2018" name="New Phytol.">
        <title>Comparative genomics and transcriptomics depict ericoid mycorrhizal fungi as versatile saprotrophs and plant mutualists.</title>
        <authorList>
            <person name="Martino E."/>
            <person name="Morin E."/>
            <person name="Grelet G.A."/>
            <person name="Kuo A."/>
            <person name="Kohler A."/>
            <person name="Daghino S."/>
            <person name="Barry K.W."/>
            <person name="Cichocki N."/>
            <person name="Clum A."/>
            <person name="Dockter R.B."/>
            <person name="Hainaut M."/>
            <person name="Kuo R.C."/>
            <person name="LaButti K."/>
            <person name="Lindahl B.D."/>
            <person name="Lindquist E.A."/>
            <person name="Lipzen A."/>
            <person name="Khouja H.R."/>
            <person name="Magnuson J."/>
            <person name="Murat C."/>
            <person name="Ohm R.A."/>
            <person name="Singer S.W."/>
            <person name="Spatafora J.W."/>
            <person name="Wang M."/>
            <person name="Veneault-Fourrey C."/>
            <person name="Henrissat B."/>
            <person name="Grigoriev I.V."/>
            <person name="Martin F.M."/>
            <person name="Perotto S."/>
        </authorList>
    </citation>
    <scope>NUCLEOTIDE SEQUENCE [LARGE SCALE GENOMIC DNA]</scope>
    <source>
        <strain evidence="5 6">ATCC 22711</strain>
    </source>
</reference>
<proteinExistence type="predicted"/>
<dbReference type="CDD" id="cd00067">
    <property type="entry name" value="GAL4"/>
    <property type="match status" value="1"/>
</dbReference>
<evidence type="ECO:0000256" key="1">
    <source>
        <dbReference type="ARBA" id="ARBA00004123"/>
    </source>
</evidence>
<dbReference type="GeneID" id="36572803"/>
<dbReference type="OrthoDB" id="3509362at2759"/>
<dbReference type="SMART" id="SM00066">
    <property type="entry name" value="GAL4"/>
    <property type="match status" value="1"/>
</dbReference>
<dbReference type="Proteomes" id="UP000241818">
    <property type="component" value="Unassembled WGS sequence"/>
</dbReference>
<evidence type="ECO:0000256" key="2">
    <source>
        <dbReference type="ARBA" id="ARBA00023242"/>
    </source>
</evidence>
<evidence type="ECO:0000256" key="3">
    <source>
        <dbReference type="SAM" id="MobiDB-lite"/>
    </source>
</evidence>
<keyword evidence="2" id="KW-0539">Nucleus</keyword>
<dbReference type="GO" id="GO:0000976">
    <property type="term" value="F:transcription cis-regulatory region binding"/>
    <property type="evidence" value="ECO:0007669"/>
    <property type="project" value="TreeGrafter"/>
</dbReference>
<dbReference type="STRING" id="857342.A0A2T3B6T0"/>
<dbReference type="GO" id="GO:0008270">
    <property type="term" value="F:zinc ion binding"/>
    <property type="evidence" value="ECO:0007669"/>
    <property type="project" value="InterPro"/>
</dbReference>
<dbReference type="EMBL" id="KZ679009">
    <property type="protein sequence ID" value="PSS22464.1"/>
    <property type="molecule type" value="Genomic_DNA"/>
</dbReference>
<feature type="domain" description="Zn(2)-C6 fungal-type" evidence="4">
    <location>
        <begin position="17"/>
        <end position="47"/>
    </location>
</feature>
<name>A0A2T3B6T0_AMORE</name>
<dbReference type="PANTHER" id="PTHR37534:SF49">
    <property type="entry name" value="LYSINE BIOSYNTHESIS REGULATORY PROTEIN LYS14"/>
    <property type="match status" value="1"/>
</dbReference>
<dbReference type="PANTHER" id="PTHR37534">
    <property type="entry name" value="TRANSCRIPTIONAL ACTIVATOR PROTEIN UGA3"/>
    <property type="match status" value="1"/>
</dbReference>
<dbReference type="AlphaFoldDB" id="A0A2T3B6T0"/>
<gene>
    <name evidence="5" type="ORF">M430DRAFT_225917</name>
</gene>
<dbReference type="InParanoid" id="A0A2T3B6T0"/>
<dbReference type="PROSITE" id="PS50048">
    <property type="entry name" value="ZN2_CY6_FUNGAL_2"/>
    <property type="match status" value="1"/>
</dbReference>
<organism evidence="5 6">
    <name type="scientific">Amorphotheca resinae ATCC 22711</name>
    <dbReference type="NCBI Taxonomy" id="857342"/>
    <lineage>
        <taxon>Eukaryota</taxon>
        <taxon>Fungi</taxon>
        <taxon>Dikarya</taxon>
        <taxon>Ascomycota</taxon>
        <taxon>Pezizomycotina</taxon>
        <taxon>Leotiomycetes</taxon>
        <taxon>Helotiales</taxon>
        <taxon>Amorphothecaceae</taxon>
        <taxon>Amorphotheca</taxon>
    </lineage>
</organism>
<dbReference type="GO" id="GO:0045944">
    <property type="term" value="P:positive regulation of transcription by RNA polymerase II"/>
    <property type="evidence" value="ECO:0007669"/>
    <property type="project" value="TreeGrafter"/>
</dbReference>
<evidence type="ECO:0000313" key="6">
    <source>
        <dbReference type="Proteomes" id="UP000241818"/>
    </source>
</evidence>
<protein>
    <recommendedName>
        <fullName evidence="4">Zn(2)-C6 fungal-type domain-containing protein</fullName>
    </recommendedName>
</protein>
<dbReference type="Pfam" id="PF00172">
    <property type="entry name" value="Zn_clus"/>
    <property type="match status" value="1"/>
</dbReference>
<dbReference type="Pfam" id="PF11951">
    <property type="entry name" value="Fungal_trans_2"/>
    <property type="match status" value="1"/>
</dbReference>
<dbReference type="GO" id="GO:0000981">
    <property type="term" value="F:DNA-binding transcription factor activity, RNA polymerase II-specific"/>
    <property type="evidence" value="ECO:0007669"/>
    <property type="project" value="InterPro"/>
</dbReference>
<sequence>MAPGMGIKAPVARTRTGCLTCRKRKVKCDELKPNCGKCQRLQRPCVWSEDLQALPHSHARSHQYSLPPSSTRPGSVSLSRPSGQSFVVEFPNVNRATIPYIHHFVTFCCRFLAYPNDSEGNPFQEELVPLAVQSPALLHSMAAVAAGHLARSQRQHQLTATRHYSMALRGLTTTLSNPVAAKSDATLGACLLLCVYEISHSESGLWLQHLQGARDLILYRGGPRTTDYLSRFFSLLDVSGSLFAGGGPLLKGNYWLEDNVANTPEGSKQKSAIPNWPAYDPDGENENHFHTLMTFMARMSRLSSESMAKDADPAYVQATAASIRDDLNRWWQSCPPALRDQPTDWRRQIRPRKLTVPETLQEEGMSSIRSCLFGCIIYLNHILDPVCREPRKPEVTEAIVEILDIAKETPEGYGLEMGLYFGLFMAGIAVFNETETEDLLRRKLKADTSVSIYHADRALELLEVLWGRQHRYGVKYDWRQVQTQMGIQVYIFA</sequence>
<evidence type="ECO:0000259" key="4">
    <source>
        <dbReference type="PROSITE" id="PS50048"/>
    </source>
</evidence>
<comment type="subcellular location">
    <subcellularLocation>
        <location evidence="1">Nucleus</location>
    </subcellularLocation>
</comment>
<dbReference type="InterPro" id="IPR001138">
    <property type="entry name" value="Zn2Cys6_DnaBD"/>
</dbReference>
<dbReference type="InterPro" id="IPR021858">
    <property type="entry name" value="Fun_TF"/>
</dbReference>
<evidence type="ECO:0000313" key="5">
    <source>
        <dbReference type="EMBL" id="PSS22464.1"/>
    </source>
</evidence>